<keyword evidence="2" id="KW-0472">Membrane</keyword>
<dbReference type="Pfam" id="PF20305">
    <property type="entry name" value="pYEATS"/>
    <property type="match status" value="1"/>
</dbReference>
<evidence type="ECO:0000256" key="2">
    <source>
        <dbReference type="SAM" id="Phobius"/>
    </source>
</evidence>
<keyword evidence="2" id="KW-1133">Transmembrane helix</keyword>
<evidence type="ECO:0000313" key="4">
    <source>
        <dbReference type="EMBL" id="MCF1753191.1"/>
    </source>
</evidence>
<feature type="transmembrane region" description="Helical" evidence="2">
    <location>
        <begin position="94"/>
        <end position="115"/>
    </location>
</feature>
<feature type="domain" description="Prokaryotic YEATS" evidence="3">
    <location>
        <begin position="273"/>
        <end position="344"/>
    </location>
</feature>
<name>A0ABS9BYR0_9BACT</name>
<dbReference type="InterPro" id="IPR046888">
    <property type="entry name" value="pYEATS"/>
</dbReference>
<keyword evidence="1" id="KW-0175">Coiled coil</keyword>
<feature type="transmembrane region" description="Helical" evidence="2">
    <location>
        <begin position="47"/>
        <end position="69"/>
    </location>
</feature>
<dbReference type="Proteomes" id="UP001201449">
    <property type="component" value="Unassembled WGS sequence"/>
</dbReference>
<organism evidence="4 5">
    <name type="scientific">Mariniradius sediminis</name>
    <dbReference type="NCBI Taxonomy" id="2909237"/>
    <lineage>
        <taxon>Bacteria</taxon>
        <taxon>Pseudomonadati</taxon>
        <taxon>Bacteroidota</taxon>
        <taxon>Cytophagia</taxon>
        <taxon>Cytophagales</taxon>
        <taxon>Cyclobacteriaceae</taxon>
        <taxon>Mariniradius</taxon>
    </lineage>
</organism>
<feature type="transmembrane region" description="Helical" evidence="2">
    <location>
        <begin position="23"/>
        <end position="41"/>
    </location>
</feature>
<evidence type="ECO:0000256" key="1">
    <source>
        <dbReference type="SAM" id="Coils"/>
    </source>
</evidence>
<evidence type="ECO:0000313" key="5">
    <source>
        <dbReference type="Proteomes" id="UP001201449"/>
    </source>
</evidence>
<comment type="caution">
    <text evidence="4">The sequence shown here is derived from an EMBL/GenBank/DDBJ whole genome shotgun (WGS) entry which is preliminary data.</text>
</comment>
<protein>
    <recommendedName>
        <fullName evidence="3">Prokaryotic YEATS domain-containing protein</fullName>
    </recommendedName>
</protein>
<dbReference type="RefSeq" id="WP_234863003.1">
    <property type="nucleotide sequence ID" value="NZ_JAKEVZ010000022.1"/>
</dbReference>
<accession>A0ABS9BYR0</accession>
<keyword evidence="5" id="KW-1185">Reference proteome</keyword>
<keyword evidence="2" id="KW-0812">Transmembrane</keyword>
<gene>
    <name evidence="4" type="ORF">L0U89_19175</name>
</gene>
<feature type="transmembrane region" description="Helical" evidence="2">
    <location>
        <begin position="135"/>
        <end position="156"/>
    </location>
</feature>
<dbReference type="EMBL" id="JAKEVZ010000022">
    <property type="protein sequence ID" value="MCF1753191.1"/>
    <property type="molecule type" value="Genomic_DNA"/>
</dbReference>
<sequence>MVSQQKNLNISDKSEGLIHLRNTLLYAALTGVVTTILYAAFFFSFKIFALCFIVALASFSGSFFIGILFGMPKRKGNEDDGYSLNNSLVEISEWLTKIIVGLSLVNLIKIPGFLLSFGEYMVKSIGSPANTSIDVFSISILVYFGFLGLYFGYNYMRLFLSLQYRMVDDELLNVKAELESSKEEVKVLEKQTSVMRELANESLQSENEVKQLSTVVAQDVTRIEELKNIASERAKVIGSQVPDDPHKAKWGGLPERNYRKLEGTVKELFLGLYEVTLEVSSTDPVQHPLFDGEIVIFALHPSFKPEVRLVKVVEGVSRLKLIAYGSFTVGVFADSAGTELELDLSQLPGATEYFKTH</sequence>
<proteinExistence type="predicted"/>
<feature type="coiled-coil region" evidence="1">
    <location>
        <begin position="164"/>
        <end position="215"/>
    </location>
</feature>
<evidence type="ECO:0000259" key="3">
    <source>
        <dbReference type="Pfam" id="PF20305"/>
    </source>
</evidence>
<reference evidence="4 5" key="1">
    <citation type="submission" date="2022-01" db="EMBL/GenBank/DDBJ databases">
        <title>Mariniradius saccharolyticus sp. nov., isolated from sediment of a river.</title>
        <authorList>
            <person name="Liu H."/>
        </authorList>
    </citation>
    <scope>NUCLEOTIDE SEQUENCE [LARGE SCALE GENOMIC DNA]</scope>
    <source>
        <strain evidence="4 5">RY-2</strain>
    </source>
</reference>